<keyword evidence="4" id="KW-0325">Glycoprotein</keyword>
<dbReference type="PANTHER" id="PTHR11640:SF164">
    <property type="entry name" value="MAM DOMAIN-CONTAINING GLYCOSYLPHOSPHATIDYLINOSITOL ANCHOR PROTEIN 1"/>
    <property type="match status" value="1"/>
</dbReference>
<evidence type="ECO:0000313" key="8">
    <source>
        <dbReference type="Proteomes" id="UP000683360"/>
    </source>
</evidence>
<dbReference type="GO" id="GO:0005911">
    <property type="term" value="C:cell-cell junction"/>
    <property type="evidence" value="ECO:0007669"/>
    <property type="project" value="TreeGrafter"/>
</dbReference>
<name>A0A8S3UEQ4_MYTED</name>
<dbReference type="Gene3D" id="2.60.40.10">
    <property type="entry name" value="Immunoglobulins"/>
    <property type="match status" value="3"/>
</dbReference>
<accession>A0A8S3UEQ4</accession>
<dbReference type="EMBL" id="CAJPWZ010002733">
    <property type="protein sequence ID" value="CAG2244369.1"/>
    <property type="molecule type" value="Genomic_DNA"/>
</dbReference>
<dbReference type="InterPro" id="IPR013783">
    <property type="entry name" value="Ig-like_fold"/>
</dbReference>
<evidence type="ECO:0000256" key="4">
    <source>
        <dbReference type="ARBA" id="ARBA00023180"/>
    </source>
</evidence>
<protein>
    <submittedName>
        <fullName evidence="7">PVRL3</fullName>
    </submittedName>
</protein>
<dbReference type="GO" id="GO:0098609">
    <property type="term" value="P:cell-cell adhesion"/>
    <property type="evidence" value="ECO:0007669"/>
    <property type="project" value="TreeGrafter"/>
</dbReference>
<evidence type="ECO:0000256" key="1">
    <source>
        <dbReference type="ARBA" id="ARBA00004479"/>
    </source>
</evidence>
<evidence type="ECO:0000256" key="5">
    <source>
        <dbReference type="ARBA" id="ARBA00023319"/>
    </source>
</evidence>
<dbReference type="PROSITE" id="PS50835">
    <property type="entry name" value="IG_LIKE"/>
    <property type="match status" value="1"/>
</dbReference>
<gene>
    <name evidence="7" type="ORF">MEDL_56431</name>
</gene>
<reference evidence="7" key="1">
    <citation type="submission" date="2021-03" db="EMBL/GenBank/DDBJ databases">
        <authorList>
            <person name="Bekaert M."/>
        </authorList>
    </citation>
    <scope>NUCLEOTIDE SEQUENCE</scope>
</reference>
<dbReference type="SUPFAM" id="SSF48726">
    <property type="entry name" value="Immunoglobulin"/>
    <property type="match status" value="1"/>
</dbReference>
<evidence type="ECO:0000313" key="7">
    <source>
        <dbReference type="EMBL" id="CAG2244369.1"/>
    </source>
</evidence>
<sequence length="309" mass="35291">MLKNKHVKRNNEIIRLHFLFHRSFWFNITPSPTVNIQRFKSLVLNCSLEKSWTTVAFNLENLNIALFFNKRIGACSNYAEPSLDYIRRIVTTTPEHFYLTINNVTDTYNGKYIECMYTFESEVGRVRTTLNVQYPPDSTPSLTQIPNGPIIEGNTCIGFTYVSQTGNNYAVSVIERVVTKDDNGKECRCIIKHPLLDPDKEVRSTLNVYYAPTILRLQASNGNMVDEHQSVTFQCEVDSNPAPDITWIHSTTGTLLNKVEKVFKSNFTILKTECLQTGTYRCQASNVIGDMSKTVYAEIDLYVLCEYNA</sequence>
<proteinExistence type="predicted"/>
<comment type="caution">
    <text evidence="7">The sequence shown here is derived from an EMBL/GenBank/DDBJ whole genome shotgun (WGS) entry which is preliminary data.</text>
</comment>
<dbReference type="OrthoDB" id="6111375at2759"/>
<dbReference type="InterPro" id="IPR036179">
    <property type="entry name" value="Ig-like_dom_sf"/>
</dbReference>
<dbReference type="PANTHER" id="PTHR11640">
    <property type="entry name" value="NEPHRIN"/>
    <property type="match status" value="1"/>
</dbReference>
<dbReference type="SMART" id="SM00409">
    <property type="entry name" value="IG"/>
    <property type="match status" value="2"/>
</dbReference>
<organism evidence="7 8">
    <name type="scientific">Mytilus edulis</name>
    <name type="common">Blue mussel</name>
    <dbReference type="NCBI Taxonomy" id="6550"/>
    <lineage>
        <taxon>Eukaryota</taxon>
        <taxon>Metazoa</taxon>
        <taxon>Spiralia</taxon>
        <taxon>Lophotrochozoa</taxon>
        <taxon>Mollusca</taxon>
        <taxon>Bivalvia</taxon>
        <taxon>Autobranchia</taxon>
        <taxon>Pteriomorphia</taxon>
        <taxon>Mytilida</taxon>
        <taxon>Mytiloidea</taxon>
        <taxon>Mytilidae</taxon>
        <taxon>Mytilinae</taxon>
        <taxon>Mytilus</taxon>
    </lineage>
</organism>
<dbReference type="InterPro" id="IPR003599">
    <property type="entry name" value="Ig_sub"/>
</dbReference>
<dbReference type="InterPro" id="IPR051275">
    <property type="entry name" value="Cell_adhesion_signaling"/>
</dbReference>
<dbReference type="GO" id="GO:0050839">
    <property type="term" value="F:cell adhesion molecule binding"/>
    <property type="evidence" value="ECO:0007669"/>
    <property type="project" value="TreeGrafter"/>
</dbReference>
<evidence type="ECO:0000256" key="3">
    <source>
        <dbReference type="ARBA" id="ARBA00023157"/>
    </source>
</evidence>
<evidence type="ECO:0000259" key="6">
    <source>
        <dbReference type="PROSITE" id="PS50835"/>
    </source>
</evidence>
<dbReference type="Pfam" id="PF13927">
    <property type="entry name" value="Ig_3"/>
    <property type="match status" value="1"/>
</dbReference>
<dbReference type="InterPro" id="IPR007110">
    <property type="entry name" value="Ig-like_dom"/>
</dbReference>
<dbReference type="InterPro" id="IPR003598">
    <property type="entry name" value="Ig_sub2"/>
</dbReference>
<dbReference type="SMART" id="SM00408">
    <property type="entry name" value="IGc2"/>
    <property type="match status" value="1"/>
</dbReference>
<comment type="subcellular location">
    <subcellularLocation>
        <location evidence="1">Membrane</location>
        <topology evidence="1">Single-pass type I membrane protein</topology>
    </subcellularLocation>
</comment>
<keyword evidence="3" id="KW-1015">Disulfide bond</keyword>
<keyword evidence="8" id="KW-1185">Reference proteome</keyword>
<evidence type="ECO:0000256" key="2">
    <source>
        <dbReference type="ARBA" id="ARBA00023136"/>
    </source>
</evidence>
<feature type="domain" description="Ig-like" evidence="6">
    <location>
        <begin position="212"/>
        <end position="300"/>
    </location>
</feature>
<dbReference type="GO" id="GO:0005886">
    <property type="term" value="C:plasma membrane"/>
    <property type="evidence" value="ECO:0007669"/>
    <property type="project" value="TreeGrafter"/>
</dbReference>
<keyword evidence="5" id="KW-0393">Immunoglobulin domain</keyword>
<dbReference type="Proteomes" id="UP000683360">
    <property type="component" value="Unassembled WGS sequence"/>
</dbReference>
<dbReference type="AlphaFoldDB" id="A0A8S3UEQ4"/>
<keyword evidence="2" id="KW-0472">Membrane</keyword>